<feature type="chain" id="PRO_5042499919" evidence="2">
    <location>
        <begin position="19"/>
        <end position="366"/>
    </location>
</feature>
<reference evidence="3" key="1">
    <citation type="submission" date="2023-10" db="EMBL/GenBank/DDBJ databases">
        <authorList>
            <person name="Hackl T."/>
        </authorList>
    </citation>
    <scope>NUCLEOTIDE SEQUENCE</scope>
</reference>
<dbReference type="SUPFAM" id="SSF53254">
    <property type="entry name" value="Phosphoglycerate mutase-like"/>
    <property type="match status" value="1"/>
</dbReference>
<dbReference type="AlphaFoldDB" id="A0AAI8VK51"/>
<dbReference type="InterPro" id="IPR000560">
    <property type="entry name" value="His_Pase_clade-2"/>
</dbReference>
<dbReference type="Gene3D" id="3.40.50.1240">
    <property type="entry name" value="Phosphoglycerate mutase-like"/>
    <property type="match status" value="1"/>
</dbReference>
<keyword evidence="1" id="KW-0378">Hydrolase</keyword>
<dbReference type="EMBL" id="CAUWAG010000008">
    <property type="protein sequence ID" value="CAJ2506411.1"/>
    <property type="molecule type" value="Genomic_DNA"/>
</dbReference>
<evidence type="ECO:0000256" key="1">
    <source>
        <dbReference type="ARBA" id="ARBA00022801"/>
    </source>
</evidence>
<dbReference type="PANTHER" id="PTHR20963">
    <property type="entry name" value="MULTIPLE INOSITOL POLYPHOSPHATE PHOSPHATASE-RELATED"/>
    <property type="match status" value="1"/>
</dbReference>
<sequence>MLLWRRTTLFASASWALSQVPLQPQDHSQGYQFDELLHLPGISPYFDAVGFGLNNATPEGCNVTAASYLIRHAAIYANDDDYEVYIEPFLEKLENHRSGWTGPLEFLNKWHSPIPTDKLEEITPSGAGDAYKVGKHLLARYPDLVPTTQKILADKKSRTYDTAKAFVRAFPHADEIEVVRILHDHNGSMDSLIPHKSCPAFTKEPGKDEMATFVSNYAPKVAARLGALVPVKLSDNDIVGMQQLCGYASAIDGKRSPLCGVFTDAKMDGLRIRLGSSLRSHGTPWLAAQSALFFSFDGEQQRSKSAQEGWPADQRLFLSFTHREVPPFVATALGLFNSSSNSAEEFPLNRINWTRAWKRGDGEIEL</sequence>
<evidence type="ECO:0000313" key="4">
    <source>
        <dbReference type="Proteomes" id="UP001295740"/>
    </source>
</evidence>
<dbReference type="InterPro" id="IPR029033">
    <property type="entry name" value="His_PPase_superfam"/>
</dbReference>
<protein>
    <submittedName>
        <fullName evidence="3">Uu.00g005410.m01.CDS01</fullName>
    </submittedName>
</protein>
<evidence type="ECO:0000256" key="2">
    <source>
        <dbReference type="SAM" id="SignalP"/>
    </source>
</evidence>
<accession>A0AAI8VK51</accession>
<keyword evidence="4" id="KW-1185">Reference proteome</keyword>
<dbReference type="Proteomes" id="UP001295740">
    <property type="component" value="Unassembled WGS sequence"/>
</dbReference>
<gene>
    <name evidence="3" type="ORF">KHLLAP_LOCUS6879</name>
</gene>
<dbReference type="Pfam" id="PF00328">
    <property type="entry name" value="His_Phos_2"/>
    <property type="match status" value="1"/>
</dbReference>
<comment type="caution">
    <text evidence="3">The sequence shown here is derived from an EMBL/GenBank/DDBJ whole genome shotgun (WGS) entry which is preliminary data.</text>
</comment>
<keyword evidence="2" id="KW-0732">Signal</keyword>
<organism evidence="3 4">
    <name type="scientific">Anthostomella pinea</name>
    <dbReference type="NCBI Taxonomy" id="933095"/>
    <lineage>
        <taxon>Eukaryota</taxon>
        <taxon>Fungi</taxon>
        <taxon>Dikarya</taxon>
        <taxon>Ascomycota</taxon>
        <taxon>Pezizomycotina</taxon>
        <taxon>Sordariomycetes</taxon>
        <taxon>Xylariomycetidae</taxon>
        <taxon>Xylariales</taxon>
        <taxon>Xylariaceae</taxon>
        <taxon>Anthostomella</taxon>
    </lineage>
</organism>
<feature type="signal peptide" evidence="2">
    <location>
        <begin position="1"/>
        <end position="18"/>
    </location>
</feature>
<dbReference type="CDD" id="cd07061">
    <property type="entry name" value="HP_HAP_like"/>
    <property type="match status" value="1"/>
</dbReference>
<dbReference type="PANTHER" id="PTHR20963:SF12">
    <property type="entry name" value="HISTIDINE ACID PHOSPHATASE"/>
    <property type="match status" value="1"/>
</dbReference>
<dbReference type="GO" id="GO:0009277">
    <property type="term" value="C:fungal-type cell wall"/>
    <property type="evidence" value="ECO:0007669"/>
    <property type="project" value="TreeGrafter"/>
</dbReference>
<dbReference type="GO" id="GO:0003993">
    <property type="term" value="F:acid phosphatase activity"/>
    <property type="evidence" value="ECO:0007669"/>
    <property type="project" value="TreeGrafter"/>
</dbReference>
<proteinExistence type="predicted"/>
<name>A0AAI8VK51_9PEZI</name>
<evidence type="ECO:0000313" key="3">
    <source>
        <dbReference type="EMBL" id="CAJ2506411.1"/>
    </source>
</evidence>